<dbReference type="Proteomes" id="UP000235945">
    <property type="component" value="Unassembled WGS sequence"/>
</dbReference>
<evidence type="ECO:0000313" key="2">
    <source>
        <dbReference type="EMBL" id="PNE34643.1"/>
    </source>
</evidence>
<reference evidence="2" key="2">
    <citation type="submission" date="2015-07" db="EMBL/GenBank/DDBJ databases">
        <authorList>
            <person name="Noorani M."/>
        </authorList>
    </citation>
    <scope>NUCLEOTIDE SEQUENCE [LARGE SCALE GENOMIC DNA]</scope>
    <source>
        <strain evidence="2">ATCC 27428</strain>
    </source>
</reference>
<name>A0A2N8P0U5_STREU</name>
<dbReference type="InterPro" id="IPR046030">
    <property type="entry name" value="DUF5988"/>
</dbReference>
<dbReference type="AlphaFoldDB" id="A0A2N8P0U5"/>
<dbReference type="Pfam" id="PF19450">
    <property type="entry name" value="DUF5988"/>
    <property type="match status" value="1"/>
</dbReference>
<dbReference type="Proteomes" id="UP000528608">
    <property type="component" value="Unassembled WGS sequence"/>
</dbReference>
<comment type="caution">
    <text evidence="2">The sequence shown here is derived from an EMBL/GenBank/DDBJ whole genome shotgun (WGS) entry which is preliminary data.</text>
</comment>
<reference evidence="3" key="1">
    <citation type="submission" date="2015-07" db="EMBL/GenBank/DDBJ databases">
        <authorList>
            <person name="Graham D.E."/>
            <person name="Giannone R.J."/>
            <person name="Gulvik C.A."/>
            <person name="Hettich R.L."/>
            <person name="Klingeman D.M."/>
            <person name="Mahan K.M."/>
            <person name="Parry R.J."/>
            <person name="Spain J.C."/>
        </authorList>
    </citation>
    <scope>NUCLEOTIDE SEQUENCE [LARGE SCALE GENOMIC DNA]</scope>
    <source>
        <strain evidence="3">ATCC 27428</strain>
    </source>
</reference>
<organism evidence="2 3">
    <name type="scientific">Streptomyces eurocidicus</name>
    <name type="common">Streptoverticillium eurocidicus</name>
    <dbReference type="NCBI Taxonomy" id="66423"/>
    <lineage>
        <taxon>Bacteria</taxon>
        <taxon>Bacillati</taxon>
        <taxon>Actinomycetota</taxon>
        <taxon>Actinomycetes</taxon>
        <taxon>Kitasatosporales</taxon>
        <taxon>Streptomycetaceae</taxon>
        <taxon>Streptomyces</taxon>
    </lineage>
</organism>
<sequence>MKTVLLRGGPVGLHRVHRVAGSELPEKVTVAYYGLHVHFVPTGDVEVVDGDELPVFQWSYSTAIAE</sequence>
<gene>
    <name evidence="2" type="ORF">AF335_08905</name>
    <name evidence="1" type="ORF">FHS36_006411</name>
</gene>
<dbReference type="OrthoDB" id="3402203at2"/>
<reference evidence="1 4" key="3">
    <citation type="submission" date="2020-08" db="EMBL/GenBank/DDBJ databases">
        <title>Genomic Encyclopedia of Type Strains, Phase III (KMG-III): the genomes of soil and plant-associated and newly described type strains.</title>
        <authorList>
            <person name="Whitman W."/>
        </authorList>
    </citation>
    <scope>NUCLEOTIDE SEQUENCE [LARGE SCALE GENOMIC DNA]</scope>
    <source>
        <strain evidence="1 4">CECT 3259</strain>
    </source>
</reference>
<evidence type="ECO:0000313" key="3">
    <source>
        <dbReference type="Proteomes" id="UP000235945"/>
    </source>
</evidence>
<dbReference type="RefSeq" id="WP_102917742.1">
    <property type="nucleotide sequence ID" value="NZ_JACHJF010000037.1"/>
</dbReference>
<evidence type="ECO:0000313" key="4">
    <source>
        <dbReference type="Proteomes" id="UP000528608"/>
    </source>
</evidence>
<evidence type="ECO:0000313" key="1">
    <source>
        <dbReference type="EMBL" id="MBB5122934.1"/>
    </source>
</evidence>
<dbReference type="EMBL" id="JACHJF010000037">
    <property type="protein sequence ID" value="MBB5122934.1"/>
    <property type="molecule type" value="Genomic_DNA"/>
</dbReference>
<proteinExistence type="predicted"/>
<accession>A0A2N8P0U5</accession>
<keyword evidence="3" id="KW-1185">Reference proteome</keyword>
<protein>
    <submittedName>
        <fullName evidence="2">Uncharacterized protein</fullName>
    </submittedName>
</protein>
<dbReference type="EMBL" id="LGUI01000002">
    <property type="protein sequence ID" value="PNE34643.1"/>
    <property type="molecule type" value="Genomic_DNA"/>
</dbReference>